<feature type="region of interest" description="Disordered" evidence="1">
    <location>
        <begin position="39"/>
        <end position="60"/>
    </location>
</feature>
<gene>
    <name evidence="2" type="ORF">DEJ47_04930</name>
</gene>
<feature type="compositionally biased region" description="Basic and acidic residues" evidence="1">
    <location>
        <begin position="42"/>
        <end position="60"/>
    </location>
</feature>
<dbReference type="Proteomes" id="UP000323046">
    <property type="component" value="Chromosome"/>
</dbReference>
<protein>
    <submittedName>
        <fullName evidence="2">Uncharacterized protein</fullName>
    </submittedName>
</protein>
<proteinExistence type="predicted"/>
<keyword evidence="3" id="KW-1185">Reference proteome</keyword>
<evidence type="ECO:0000256" key="1">
    <source>
        <dbReference type="SAM" id="MobiDB-lite"/>
    </source>
</evidence>
<dbReference type="RefSeq" id="WP_150165307.1">
    <property type="nucleotide sequence ID" value="NZ_CP029193.1"/>
</dbReference>
<dbReference type="AlphaFoldDB" id="A0A5P2B7A4"/>
<evidence type="ECO:0000313" key="3">
    <source>
        <dbReference type="Proteomes" id="UP000323046"/>
    </source>
</evidence>
<sequence>MPQLLVQIGGETLPLRSCHWVLFGPNGCAYASEYGDGATGPEEAHRNFTPRQRDRDRETRQGYHVELLSKKQWRKQAGPCFYRTCTHTPVQQEVVSR</sequence>
<accession>A0A5P2B7A4</accession>
<organism evidence="2 3">
    <name type="scientific">Streptomyces venezuelae</name>
    <dbReference type="NCBI Taxonomy" id="54571"/>
    <lineage>
        <taxon>Bacteria</taxon>
        <taxon>Bacillati</taxon>
        <taxon>Actinomycetota</taxon>
        <taxon>Actinomycetes</taxon>
        <taxon>Kitasatosporales</taxon>
        <taxon>Streptomycetaceae</taxon>
        <taxon>Streptomyces</taxon>
    </lineage>
</organism>
<dbReference type="OrthoDB" id="4248180at2"/>
<dbReference type="EMBL" id="CP029193">
    <property type="protein sequence ID" value="QES25887.1"/>
    <property type="molecule type" value="Genomic_DNA"/>
</dbReference>
<name>A0A5P2B7A4_STRVZ</name>
<reference evidence="2 3" key="1">
    <citation type="submission" date="2018-05" db="EMBL/GenBank/DDBJ databases">
        <title>Streptomyces venezuelae.</title>
        <authorList>
            <person name="Kim W."/>
            <person name="Lee N."/>
            <person name="Cho B.-K."/>
        </authorList>
    </citation>
    <scope>NUCLEOTIDE SEQUENCE [LARGE SCALE GENOMIC DNA]</scope>
    <source>
        <strain evidence="2 3">ATCC 14583</strain>
    </source>
</reference>
<evidence type="ECO:0000313" key="2">
    <source>
        <dbReference type="EMBL" id="QES25887.1"/>
    </source>
</evidence>